<dbReference type="HOGENOM" id="CLU_009583_37_1_0"/>
<dbReference type="CDD" id="cd03801">
    <property type="entry name" value="GT4_PimA-like"/>
    <property type="match status" value="1"/>
</dbReference>
<accession>B3DZK6</accession>
<dbReference type="InterPro" id="IPR001296">
    <property type="entry name" value="Glyco_trans_1"/>
</dbReference>
<name>B3DZK6_METI4</name>
<dbReference type="CAZy" id="GT4">
    <property type="family name" value="Glycosyltransferase Family 4"/>
</dbReference>
<gene>
    <name evidence="2" type="primary">rfaG</name>
    <name evidence="2" type="ordered locus">Minf_0565</name>
</gene>
<evidence type="ECO:0000259" key="1">
    <source>
        <dbReference type="Pfam" id="PF00534"/>
    </source>
</evidence>
<dbReference type="GO" id="GO:0016757">
    <property type="term" value="F:glycosyltransferase activity"/>
    <property type="evidence" value="ECO:0007669"/>
    <property type="project" value="InterPro"/>
</dbReference>
<dbReference type="AlphaFoldDB" id="B3DZK6"/>
<evidence type="ECO:0000313" key="3">
    <source>
        <dbReference type="Proteomes" id="UP000009149"/>
    </source>
</evidence>
<dbReference type="InterPro" id="IPR050194">
    <property type="entry name" value="Glycosyltransferase_grp1"/>
</dbReference>
<evidence type="ECO:0000313" key="2">
    <source>
        <dbReference type="EMBL" id="ACD82623.1"/>
    </source>
</evidence>
<dbReference type="KEGG" id="min:Minf_0565"/>
<dbReference type="Gene3D" id="3.40.50.2000">
    <property type="entry name" value="Glycogen Phosphorylase B"/>
    <property type="match status" value="2"/>
</dbReference>
<dbReference type="Pfam" id="PF00534">
    <property type="entry name" value="Glycos_transf_1"/>
    <property type="match status" value="1"/>
</dbReference>
<dbReference type="OrthoDB" id="570545at2"/>
<dbReference type="PANTHER" id="PTHR45947:SF3">
    <property type="entry name" value="SULFOQUINOVOSYL TRANSFERASE SQD2"/>
    <property type="match status" value="1"/>
</dbReference>
<organism evidence="2 3">
    <name type="scientific">Methylacidiphilum infernorum (isolate V4)</name>
    <name type="common">Methylokorus infernorum (strain V4)</name>
    <dbReference type="NCBI Taxonomy" id="481448"/>
    <lineage>
        <taxon>Bacteria</taxon>
        <taxon>Pseudomonadati</taxon>
        <taxon>Verrucomicrobiota</taxon>
        <taxon>Methylacidiphilae</taxon>
        <taxon>Methylacidiphilales</taxon>
        <taxon>Methylacidiphilaceae</taxon>
        <taxon>Methylacidiphilum (ex Ratnadevi et al. 2023)</taxon>
    </lineage>
</organism>
<dbReference type="PANTHER" id="PTHR45947">
    <property type="entry name" value="SULFOQUINOVOSYL TRANSFERASE SQD2"/>
    <property type="match status" value="1"/>
</dbReference>
<keyword evidence="2" id="KW-0808">Transferase</keyword>
<dbReference type="eggNOG" id="COG0438">
    <property type="taxonomic scope" value="Bacteria"/>
</dbReference>
<dbReference type="RefSeq" id="WP_012462905.1">
    <property type="nucleotide sequence ID" value="NC_010794.1"/>
</dbReference>
<dbReference type="EMBL" id="CP000975">
    <property type="protein sequence ID" value="ACD82623.1"/>
    <property type="molecule type" value="Genomic_DNA"/>
</dbReference>
<proteinExistence type="predicted"/>
<feature type="domain" description="Glycosyl transferase family 1" evidence="1">
    <location>
        <begin position="200"/>
        <end position="355"/>
    </location>
</feature>
<dbReference type="STRING" id="481448.Minf_0565"/>
<protein>
    <submittedName>
        <fullName evidence="2">Glycosyltransferase</fullName>
    </submittedName>
</protein>
<dbReference type="SUPFAM" id="SSF53756">
    <property type="entry name" value="UDP-Glycosyltransferase/glycogen phosphorylase"/>
    <property type="match status" value="1"/>
</dbReference>
<reference evidence="2 3" key="1">
    <citation type="journal article" date="2008" name="Biol. Direct">
        <title>Complete genome sequence of the extremely acidophilic methanotroph isolate V4, Methylacidiphilum infernorum, a representative of the bacterial phylum Verrucomicrobia.</title>
        <authorList>
            <person name="Hou S."/>
            <person name="Makarova K.S."/>
            <person name="Saw J.H."/>
            <person name="Senin P."/>
            <person name="Ly B.V."/>
            <person name="Zhou Z."/>
            <person name="Ren Y."/>
            <person name="Wang J."/>
            <person name="Galperin M.Y."/>
            <person name="Omelchenko M.V."/>
            <person name="Wolf Y.I."/>
            <person name="Yutin N."/>
            <person name="Koonin E.V."/>
            <person name="Stott M.B."/>
            <person name="Mountain B.W."/>
            <person name="Crowe M.A."/>
            <person name="Smirnova A.V."/>
            <person name="Dunfield P.F."/>
            <person name="Feng L."/>
            <person name="Wang L."/>
            <person name="Alam M."/>
        </authorList>
    </citation>
    <scope>NUCLEOTIDE SEQUENCE [LARGE SCALE GENOMIC DNA]</scope>
    <source>
        <strain evidence="3">Isolate V4</strain>
    </source>
</reference>
<dbReference type="Proteomes" id="UP000009149">
    <property type="component" value="Chromosome"/>
</dbReference>
<sequence>MNFSVNLAVCGRFHYHGYVPFLAQEGYLQMFYYSHRFDRKILKENPEKERNLWLKEYLCRLHLKIFGWKYLDRLFYPYLLLWEKGVLKHWRKADLWHLLLHGTALKVLQRAKNEGSLTLGEAVNAHPQVVSRILAEEDERLALPKRQHFWKAAKRLVEELKEIDFLLVPSKWVKKSFVQEGFPDEKIQILHYGVTVSRFKPSQRKDNVFRVICVAQITPRKGQVYLLEAWKKLKLPHAELCLAGAIDPAMKPLLSRYNGLFRYLGYSSHEKVASFYQNASVYVLPSLEDGFAVSCLEAMASGLPVVTTDQNGASDVIKHGVNGFVVPIRSPEKIAYYLELLYTHPGLCREMGEKAAYDAQHCYNWESYARKLVKIYEEIIGARVCP</sequence>